<dbReference type="InterPro" id="IPR032675">
    <property type="entry name" value="LRR_dom_sf"/>
</dbReference>
<keyword evidence="2" id="KW-0433">Leucine-rich repeat</keyword>
<accession>A0A9N9G5I0</accession>
<dbReference type="GO" id="GO:0006913">
    <property type="term" value="P:nucleocytoplasmic transport"/>
    <property type="evidence" value="ECO:0007669"/>
    <property type="project" value="TreeGrafter"/>
</dbReference>
<dbReference type="GO" id="GO:0005634">
    <property type="term" value="C:nucleus"/>
    <property type="evidence" value="ECO:0007669"/>
    <property type="project" value="TreeGrafter"/>
</dbReference>
<keyword evidence="3" id="KW-0677">Repeat</keyword>
<organism evidence="5 6">
    <name type="scientific">Acaulospora morrowiae</name>
    <dbReference type="NCBI Taxonomy" id="94023"/>
    <lineage>
        <taxon>Eukaryota</taxon>
        <taxon>Fungi</taxon>
        <taxon>Fungi incertae sedis</taxon>
        <taxon>Mucoromycota</taxon>
        <taxon>Glomeromycotina</taxon>
        <taxon>Glomeromycetes</taxon>
        <taxon>Diversisporales</taxon>
        <taxon>Acaulosporaceae</taxon>
        <taxon>Acaulospora</taxon>
    </lineage>
</organism>
<dbReference type="PANTHER" id="PTHR24113:SF12">
    <property type="entry name" value="RAN GTPASE-ACTIVATING PROTEIN 1"/>
    <property type="match status" value="1"/>
</dbReference>
<dbReference type="GO" id="GO:0005096">
    <property type="term" value="F:GTPase activator activity"/>
    <property type="evidence" value="ECO:0007669"/>
    <property type="project" value="UniProtKB-KW"/>
</dbReference>
<dbReference type="OrthoDB" id="184583at2759"/>
<feature type="compositionally biased region" description="Basic and acidic residues" evidence="4">
    <location>
        <begin position="377"/>
        <end position="387"/>
    </location>
</feature>
<evidence type="ECO:0000313" key="6">
    <source>
        <dbReference type="Proteomes" id="UP000789342"/>
    </source>
</evidence>
<dbReference type="Gene3D" id="3.80.10.10">
    <property type="entry name" value="Ribonuclease Inhibitor"/>
    <property type="match status" value="1"/>
</dbReference>
<dbReference type="PANTHER" id="PTHR24113">
    <property type="entry name" value="RAN GTPASE-ACTIVATING PROTEIN 1"/>
    <property type="match status" value="1"/>
</dbReference>
<dbReference type="CDD" id="cd00116">
    <property type="entry name" value="LRR_RI"/>
    <property type="match status" value="1"/>
</dbReference>
<evidence type="ECO:0000256" key="1">
    <source>
        <dbReference type="ARBA" id="ARBA00022468"/>
    </source>
</evidence>
<feature type="region of interest" description="Disordered" evidence="4">
    <location>
        <begin position="377"/>
        <end position="406"/>
    </location>
</feature>
<sequence length="456" mass="49704">MTLNAENTTFSIAGRGLKLDTAEDAQEFVDSILSQENLEKVILSGNTFGVEAAQAIAKALEQKKTLKARKIFVFDASDIFTGRLREEIPHAVKALCNSLEDKQLVELNFSDNAFGPAGVEPMVDFLTNNRSLKILKLNNNGLGPSGGKLIAKALLRAAEKNAVEGRESSLTTIIAGRNRLENGSSQVLADAIAAHGTLTEIRIPQNGIRSEGIVALSKGLAACKNLQVLDLQDNTFTESGSRAFAKALVEWPKLKLLNIGDCLLSADGGVIIAETLLLGHNKDLEHLNLQYNEINSKGVSILASAVSSHLKNLEFLELNGNCVNPEDVNSQEVHVEREIQDSVIEIKSQEIKIQEEDHGIQKTVVEVNQEIHESVREKDKSMLKDTADAGQPSIPAGQTSLKDVANDNNIREAIPEVKLQEVDREIHEGDRGISENTTANEQVEALTERVSRCHYL</sequence>
<dbReference type="GO" id="GO:0031267">
    <property type="term" value="F:small GTPase binding"/>
    <property type="evidence" value="ECO:0007669"/>
    <property type="project" value="TreeGrafter"/>
</dbReference>
<dbReference type="Pfam" id="PF13516">
    <property type="entry name" value="LRR_6"/>
    <property type="match status" value="4"/>
</dbReference>
<dbReference type="EMBL" id="CAJVPV010004779">
    <property type="protein sequence ID" value="CAG8578741.1"/>
    <property type="molecule type" value="Genomic_DNA"/>
</dbReference>
<dbReference type="GO" id="GO:0005829">
    <property type="term" value="C:cytosol"/>
    <property type="evidence" value="ECO:0007669"/>
    <property type="project" value="TreeGrafter"/>
</dbReference>
<evidence type="ECO:0000256" key="4">
    <source>
        <dbReference type="SAM" id="MobiDB-lite"/>
    </source>
</evidence>
<name>A0A9N9G5I0_9GLOM</name>
<gene>
    <name evidence="5" type="ORF">AMORRO_LOCUS6807</name>
</gene>
<dbReference type="Proteomes" id="UP000789342">
    <property type="component" value="Unassembled WGS sequence"/>
</dbReference>
<keyword evidence="6" id="KW-1185">Reference proteome</keyword>
<proteinExistence type="predicted"/>
<dbReference type="SMART" id="SM00368">
    <property type="entry name" value="LRR_RI"/>
    <property type="match status" value="7"/>
</dbReference>
<protein>
    <submittedName>
        <fullName evidence="5">17338_t:CDS:1</fullName>
    </submittedName>
</protein>
<comment type="caution">
    <text evidence="5">The sequence shown here is derived from an EMBL/GenBank/DDBJ whole genome shotgun (WGS) entry which is preliminary data.</text>
</comment>
<keyword evidence="1" id="KW-0343">GTPase activation</keyword>
<dbReference type="GO" id="GO:0048471">
    <property type="term" value="C:perinuclear region of cytoplasm"/>
    <property type="evidence" value="ECO:0007669"/>
    <property type="project" value="TreeGrafter"/>
</dbReference>
<dbReference type="InterPro" id="IPR027038">
    <property type="entry name" value="RanGap"/>
</dbReference>
<evidence type="ECO:0000256" key="2">
    <source>
        <dbReference type="ARBA" id="ARBA00022614"/>
    </source>
</evidence>
<evidence type="ECO:0000256" key="3">
    <source>
        <dbReference type="ARBA" id="ARBA00022737"/>
    </source>
</evidence>
<evidence type="ECO:0000313" key="5">
    <source>
        <dbReference type="EMBL" id="CAG8578741.1"/>
    </source>
</evidence>
<dbReference type="SUPFAM" id="SSF52047">
    <property type="entry name" value="RNI-like"/>
    <property type="match status" value="1"/>
</dbReference>
<dbReference type="AlphaFoldDB" id="A0A9N9G5I0"/>
<dbReference type="InterPro" id="IPR001611">
    <property type="entry name" value="Leu-rich_rpt"/>
</dbReference>
<reference evidence="5" key="1">
    <citation type="submission" date="2021-06" db="EMBL/GenBank/DDBJ databases">
        <authorList>
            <person name="Kallberg Y."/>
            <person name="Tangrot J."/>
            <person name="Rosling A."/>
        </authorList>
    </citation>
    <scope>NUCLEOTIDE SEQUENCE</scope>
    <source>
        <strain evidence="5">CL551</strain>
    </source>
</reference>